<evidence type="ECO:0000313" key="1">
    <source>
        <dbReference type="EMBL" id="KAI3351784.1"/>
    </source>
</evidence>
<dbReference type="EMBL" id="CM041554">
    <property type="protein sequence ID" value="KAI3351784.1"/>
    <property type="molecule type" value="Genomic_DNA"/>
</dbReference>
<protein>
    <submittedName>
        <fullName evidence="1">Uncharacterized protein</fullName>
    </submittedName>
</protein>
<accession>A0ACB8V889</accession>
<dbReference type="Proteomes" id="UP000831701">
    <property type="component" value="Chromosome 24"/>
</dbReference>
<comment type="caution">
    <text evidence="1">The sequence shown here is derived from an EMBL/GenBank/DDBJ whole genome shotgun (WGS) entry which is preliminary data.</text>
</comment>
<reference evidence="1" key="1">
    <citation type="submission" date="2022-04" db="EMBL/GenBank/DDBJ databases">
        <title>Jade perch genome.</title>
        <authorList>
            <person name="Chao B."/>
        </authorList>
    </citation>
    <scope>NUCLEOTIDE SEQUENCE</scope>
    <source>
        <strain evidence="1">CB-2022</strain>
    </source>
</reference>
<organism evidence="1 2">
    <name type="scientific">Scortum barcoo</name>
    <name type="common">barcoo grunter</name>
    <dbReference type="NCBI Taxonomy" id="214431"/>
    <lineage>
        <taxon>Eukaryota</taxon>
        <taxon>Metazoa</taxon>
        <taxon>Chordata</taxon>
        <taxon>Craniata</taxon>
        <taxon>Vertebrata</taxon>
        <taxon>Euteleostomi</taxon>
        <taxon>Actinopterygii</taxon>
        <taxon>Neopterygii</taxon>
        <taxon>Teleostei</taxon>
        <taxon>Neoteleostei</taxon>
        <taxon>Acanthomorphata</taxon>
        <taxon>Eupercaria</taxon>
        <taxon>Centrarchiformes</taxon>
        <taxon>Terapontoidei</taxon>
        <taxon>Terapontidae</taxon>
        <taxon>Scortum</taxon>
    </lineage>
</organism>
<gene>
    <name evidence="1" type="ORF">L3Q82_020621</name>
</gene>
<evidence type="ECO:0000313" key="2">
    <source>
        <dbReference type="Proteomes" id="UP000831701"/>
    </source>
</evidence>
<proteinExistence type="predicted"/>
<keyword evidence="2" id="KW-1185">Reference proteome</keyword>
<sequence>MEVVFGLLLMLLGVCHGVETSCDGRQDGAQCYGALGGTVVLQLMDSASEIFRYNWINRLSRTDGGEYTLTISDSNGRMTENRSLQLFIEAPVSSVLLVFECLSQGDMRVSCSSEGGDSPQYSWTLDGHTLTDAELLSGNNEAKDIILKQGVSGQLVCSVRNNVSEVSKEGGRYPPAVSEKKSFINCTLCNGTHISLINRLSRTDGGEYTLTISDSNGRRTENRSLQLFIEAPVSSVLLVFECLSQGDMRVSCSSEGGDSPQYSWTLDGHTLTDAELLSGNNEAKDIILKQGVSGQLVCSVRNHMSVRSRKRRRYPPAVSEKKSFINCTLCNGTHISLWVLDASNNLCNEPTNPYMKREDRSLLICGVRAAVVILILIGDSRLFCLEEKEIRVRWRLCCL</sequence>
<name>A0ACB8V889_9TELE</name>